<evidence type="ECO:0000313" key="2">
    <source>
        <dbReference type="Proteomes" id="UP001595891"/>
    </source>
</evidence>
<evidence type="ECO:0000313" key="1">
    <source>
        <dbReference type="EMBL" id="MFC4591227.1"/>
    </source>
</evidence>
<dbReference type="EMBL" id="JBHSFN010000030">
    <property type="protein sequence ID" value="MFC4591227.1"/>
    <property type="molecule type" value="Genomic_DNA"/>
</dbReference>
<dbReference type="InterPro" id="IPR011990">
    <property type="entry name" value="TPR-like_helical_dom_sf"/>
</dbReference>
<keyword evidence="2" id="KW-1185">Reference proteome</keyword>
<comment type="caution">
    <text evidence="1">The sequence shown here is derived from an EMBL/GenBank/DDBJ whole genome shotgun (WGS) entry which is preliminary data.</text>
</comment>
<dbReference type="Proteomes" id="UP001595891">
    <property type="component" value="Unassembled WGS sequence"/>
</dbReference>
<protein>
    <submittedName>
        <fullName evidence="1">Tetratricopeptide repeat protein</fullName>
    </submittedName>
</protein>
<reference evidence="2" key="1">
    <citation type="journal article" date="2019" name="Int. J. Syst. Evol. Microbiol.">
        <title>The Global Catalogue of Microorganisms (GCM) 10K type strain sequencing project: providing services to taxonomists for standard genome sequencing and annotation.</title>
        <authorList>
            <consortium name="The Broad Institute Genomics Platform"/>
            <consortium name="The Broad Institute Genome Sequencing Center for Infectious Disease"/>
            <person name="Wu L."/>
            <person name="Ma J."/>
        </authorList>
    </citation>
    <scope>NUCLEOTIDE SEQUENCE [LARGE SCALE GENOMIC DNA]</scope>
    <source>
        <strain evidence="2">CCUG 49560</strain>
    </source>
</reference>
<proteinExistence type="predicted"/>
<sequence>MDIADVRRLCLTSDADGWYGRHIPDRIHLQSALADTFETACLRSGFTMNSPWSAFAHGVRMDLRGGDDPAADVPALIRELRIALIETNPHRPGLPRLRVRLALTMGPALPPGIPGRALAEGLRLLYSEQVRVALSRLPQCDLTVIVSDAFYHDVVNRGFLGHRPVDYHRIRLGAGFPSSAWVYVPGWTTNGPPARPRAPLASAPHVETLMSYAGRLLREGEYSGAAEKLEEALRFSHDLDEPAVEEALLSLGECRRLLGDAEAAAQTWLSLLACRPTSWPALQRLGRLELLRGRADLARVYLAEGLRVLKMRPEPGVDRFACALLLDLASAFRTLNEHGTSDACLNAAAEADPPSPLPFVSLAYRAAERGDTRAARRLLFTALLRVSGDIQDFVHTHFASAASQKGGDVIIELLLENDLDPVAPHRTTNSAPAVGVIRGDLHAP</sequence>
<gene>
    <name evidence="1" type="ORF">ACFO8L_34400</name>
</gene>
<dbReference type="Gene3D" id="1.25.40.10">
    <property type="entry name" value="Tetratricopeptide repeat domain"/>
    <property type="match status" value="1"/>
</dbReference>
<dbReference type="RefSeq" id="WP_262844890.1">
    <property type="nucleotide sequence ID" value="NZ_JANZYP010000034.1"/>
</dbReference>
<accession>A0ABV9ENI6</accession>
<name>A0ABV9ENI6_9ACTN</name>
<dbReference type="SUPFAM" id="SSF48452">
    <property type="entry name" value="TPR-like"/>
    <property type="match status" value="1"/>
</dbReference>
<organism evidence="1 2">
    <name type="scientific">Sphaerisporangium corydalis</name>
    <dbReference type="NCBI Taxonomy" id="1441875"/>
    <lineage>
        <taxon>Bacteria</taxon>
        <taxon>Bacillati</taxon>
        <taxon>Actinomycetota</taxon>
        <taxon>Actinomycetes</taxon>
        <taxon>Streptosporangiales</taxon>
        <taxon>Streptosporangiaceae</taxon>
        <taxon>Sphaerisporangium</taxon>
    </lineage>
</organism>